<dbReference type="Proteomes" id="UP000215137">
    <property type="component" value="Chromosome"/>
</dbReference>
<feature type="coiled-coil region" evidence="1">
    <location>
        <begin position="2"/>
        <end position="29"/>
    </location>
</feature>
<dbReference type="GO" id="GO:0009234">
    <property type="term" value="P:menaquinone biosynthetic process"/>
    <property type="evidence" value="ECO:0007669"/>
    <property type="project" value="InterPro"/>
</dbReference>
<reference evidence="2" key="1">
    <citation type="submission" date="2017-08" db="EMBL/GenBank/DDBJ databases">
        <title>Complete Genome Sequence of Bacillus kochii Oregon-R-modENCODE STRAIN BDGP4, isolated from Drosophila melanogaster gut.</title>
        <authorList>
            <person name="Wan K.H."/>
            <person name="Yu C."/>
            <person name="Park S."/>
            <person name="Hammonds A.S."/>
            <person name="Booth B.W."/>
            <person name="Celniker S.E."/>
        </authorList>
    </citation>
    <scope>NUCLEOTIDE SEQUENCE [LARGE SCALE GENOMIC DNA]</scope>
    <source>
        <strain evidence="2">BDGP4</strain>
    </source>
</reference>
<dbReference type="Pfam" id="PF07307">
    <property type="entry name" value="HEPPP_synt_1"/>
    <property type="match status" value="1"/>
</dbReference>
<evidence type="ECO:0000313" key="3">
    <source>
        <dbReference type="Proteomes" id="UP000215137"/>
    </source>
</evidence>
<dbReference type="InterPro" id="IPR009920">
    <property type="entry name" value="HEPPP_synth_su1"/>
</dbReference>
<evidence type="ECO:0000313" key="2">
    <source>
        <dbReference type="EMBL" id="ASV69191.1"/>
    </source>
</evidence>
<organism evidence="2 3">
    <name type="scientific">Cytobacillus kochii</name>
    <dbReference type="NCBI Taxonomy" id="859143"/>
    <lineage>
        <taxon>Bacteria</taxon>
        <taxon>Bacillati</taxon>
        <taxon>Bacillota</taxon>
        <taxon>Bacilli</taxon>
        <taxon>Bacillales</taxon>
        <taxon>Bacillaceae</taxon>
        <taxon>Cytobacillus</taxon>
    </lineage>
</organism>
<dbReference type="RefSeq" id="WP_095372755.1">
    <property type="nucleotide sequence ID" value="NZ_CANMJM010000001.1"/>
</dbReference>
<sequence>MNANKNAKLQDMNTRLMNLKEVLQKKTRQPYMSKIIQQPYIDEDKLLLIMFIVDNLQIPKSKADKYIITTMLVQIALDTHESVQNEPLPLERLKGRQLTILAGTYYSGLYYQILAEIDDIFMIRTLAEGIMEVNEHKVSVYSHARVTVESLMESLKKTESSLFDRITHFYNRGELGELAANLVFINRVLLEKKQFLAGKPSILFDALSKLFETEQSVPFTLHNNKQSLIHICDKYVSLSFKEIEQSIDKCEHTELFREKLKWMKSQQQEAVQSFVEEG</sequence>
<dbReference type="EMBL" id="CP022983">
    <property type="protein sequence ID" value="ASV69191.1"/>
    <property type="molecule type" value="Genomic_DNA"/>
</dbReference>
<dbReference type="Gene3D" id="1.20.120.1450">
    <property type="match status" value="1"/>
</dbReference>
<accession>A0A248TM13</accession>
<evidence type="ECO:0008006" key="4">
    <source>
        <dbReference type="Google" id="ProtNLM"/>
    </source>
</evidence>
<protein>
    <recommendedName>
        <fullName evidence="4">Heptaprenyl diphosphate synthase</fullName>
    </recommendedName>
</protein>
<proteinExistence type="predicted"/>
<evidence type="ECO:0000256" key="1">
    <source>
        <dbReference type="SAM" id="Coils"/>
    </source>
</evidence>
<dbReference type="OrthoDB" id="2417886at2"/>
<keyword evidence="3" id="KW-1185">Reference proteome</keyword>
<name>A0A248TM13_9BACI</name>
<gene>
    <name evidence="2" type="ORF">CKF48_18900</name>
</gene>
<keyword evidence="1" id="KW-0175">Coiled coil</keyword>
<dbReference type="AlphaFoldDB" id="A0A248TM13"/>
<dbReference type="KEGG" id="bko:CKF48_18900"/>